<dbReference type="SUPFAM" id="SSF55979">
    <property type="entry name" value="DNA clamp"/>
    <property type="match status" value="2"/>
</dbReference>
<dbReference type="RefSeq" id="WP_052884371.1">
    <property type="nucleotide sequence ID" value="NZ_CP009961.1"/>
</dbReference>
<dbReference type="PATRIC" id="fig|1550241.5.peg.1224"/>
<keyword evidence="2 4" id="KW-0235">DNA replication</keyword>
<dbReference type="PANTHER" id="PTHR11352">
    <property type="entry name" value="PROLIFERATING CELL NUCLEAR ANTIGEN"/>
    <property type="match status" value="1"/>
</dbReference>
<name>A0A0F7FJ44_9CREN</name>
<dbReference type="OrthoDB" id="14749at2157"/>
<proteinExistence type="inferred from homology"/>
<organism evidence="9 10">
    <name type="scientific">Infirmifilum uzonense</name>
    <dbReference type="NCBI Taxonomy" id="1550241"/>
    <lineage>
        <taxon>Archaea</taxon>
        <taxon>Thermoproteota</taxon>
        <taxon>Thermoprotei</taxon>
        <taxon>Thermofilales</taxon>
        <taxon>Thermofilaceae</taxon>
        <taxon>Infirmifilum</taxon>
    </lineage>
</organism>
<dbReference type="NCBIfam" id="NF002221">
    <property type="entry name" value="PRK01115.1-4"/>
    <property type="match status" value="1"/>
</dbReference>
<gene>
    <name evidence="4" type="primary">pcn</name>
    <name evidence="9" type="ORF">MA03_05855</name>
</gene>
<dbReference type="NCBIfam" id="TIGR00590">
    <property type="entry name" value="pcna"/>
    <property type="match status" value="1"/>
</dbReference>
<dbReference type="Pfam" id="PF00705">
    <property type="entry name" value="PCNA_N"/>
    <property type="match status" value="1"/>
</dbReference>
<dbReference type="PRINTS" id="PR00339">
    <property type="entry name" value="PCNACYCLIN"/>
</dbReference>
<dbReference type="Gene3D" id="3.70.10.10">
    <property type="match status" value="1"/>
</dbReference>
<dbReference type="GeneID" id="25401736"/>
<dbReference type="InterPro" id="IPR000730">
    <property type="entry name" value="Pr_cel_nuc_antig"/>
</dbReference>
<dbReference type="InterPro" id="IPR046938">
    <property type="entry name" value="DNA_clamp_sf"/>
</dbReference>
<dbReference type="GO" id="GO:0006272">
    <property type="term" value="P:leading strand elongation"/>
    <property type="evidence" value="ECO:0007669"/>
    <property type="project" value="TreeGrafter"/>
</dbReference>
<feature type="domain" description="Proliferating cell nuclear antigen PCNA N-terminal" evidence="7">
    <location>
        <begin position="8"/>
        <end position="101"/>
    </location>
</feature>
<sequence>MVRFTFPDAREWRYILESLSTIVDEANFLASPDGLRLRALDPGRVAMVDLFMPAGLFEEYSVDSETKIGVVLDDINKVLKRAKSDDKLVFEVGEGRLTIILQGRAERRFRFPLLDIAGQELPSPKLNFTVAAKMLSDTFRDALKDASLVSEAVKLKAEDESLHLSARSDRGEIETKFTIESGSLLEIDVKEPSEASYGIDFLDKIVSKAYRVSDIMALRFATNMPIEMSFDIAGGGTLKYLLAPRME</sequence>
<comment type="subunit">
    <text evidence="4">Homotrimer. The subunits circularize to form a toroid; DNA passes through its center. Replication factor C (RFC) is required to load the toroid on the DNA.</text>
</comment>
<comment type="function">
    <text evidence="6">Sliding clamp subunit. Responsible for tethering the catalytic subunit of DNA polymerase to DNA during high-speed replication.</text>
</comment>
<keyword evidence="3 4" id="KW-0238">DNA-binding</keyword>
<dbReference type="InterPro" id="IPR022649">
    <property type="entry name" value="Pr_cel_nuc_antig_C"/>
</dbReference>
<dbReference type="HOGENOM" id="CLU_043978_1_0_2"/>
<dbReference type="EMBL" id="CP009961">
    <property type="protein sequence ID" value="AKG38875.1"/>
    <property type="molecule type" value="Genomic_DNA"/>
</dbReference>
<comment type="similarity">
    <text evidence="1 4 5">Belongs to the PCNA family.</text>
</comment>
<dbReference type="InterPro" id="IPR022648">
    <property type="entry name" value="Pr_cel_nuc_antig_N"/>
</dbReference>
<dbReference type="PANTHER" id="PTHR11352:SF0">
    <property type="entry name" value="PROLIFERATING CELL NUCLEAR ANTIGEN"/>
    <property type="match status" value="1"/>
</dbReference>
<evidence type="ECO:0000256" key="5">
    <source>
        <dbReference type="RuleBase" id="RU003671"/>
    </source>
</evidence>
<dbReference type="KEGG" id="thf:MA03_05855"/>
<evidence type="ECO:0000256" key="4">
    <source>
        <dbReference type="HAMAP-Rule" id="MF_00317"/>
    </source>
</evidence>
<dbReference type="GO" id="GO:0030337">
    <property type="term" value="F:DNA polymerase processivity factor activity"/>
    <property type="evidence" value="ECO:0007669"/>
    <property type="project" value="UniProtKB-UniRule"/>
</dbReference>
<evidence type="ECO:0000256" key="2">
    <source>
        <dbReference type="ARBA" id="ARBA00022705"/>
    </source>
</evidence>
<evidence type="ECO:0000313" key="10">
    <source>
        <dbReference type="Proteomes" id="UP000067434"/>
    </source>
</evidence>
<evidence type="ECO:0000259" key="7">
    <source>
        <dbReference type="Pfam" id="PF00705"/>
    </source>
</evidence>
<dbReference type="Proteomes" id="UP000067434">
    <property type="component" value="Chromosome"/>
</dbReference>
<evidence type="ECO:0000256" key="1">
    <source>
        <dbReference type="ARBA" id="ARBA00010462"/>
    </source>
</evidence>
<reference evidence="9 10" key="1">
    <citation type="journal article" date="2015" name="Stand. Genomic Sci.">
        <title>Complete genome sequence of and proposal of Thermofilum uzonense sp. nov. a novel hyperthermophilic crenarchaeon and emended description of the genus Thermofilum.</title>
        <authorList>
            <person name="Toshchakov S.V."/>
            <person name="Korzhenkov A.A."/>
            <person name="Samarov N.I."/>
            <person name="Mazunin I.O."/>
            <person name="Mozhey O.I."/>
            <person name="Shmyr I.S."/>
            <person name="Derbikova K.S."/>
            <person name="Taranov E.A."/>
            <person name="Dominova I.N."/>
            <person name="Bonch-Osmolovskaya E.A."/>
            <person name="Patrushev M.V."/>
            <person name="Podosokorskaya O.A."/>
            <person name="Kublanov I.V."/>
        </authorList>
    </citation>
    <scope>NUCLEOTIDE SEQUENCE [LARGE SCALE GENOMIC DNA]</scope>
    <source>
        <strain evidence="9 10">1807-2</strain>
    </source>
</reference>
<dbReference type="STRING" id="1550241.MA03_05855"/>
<comment type="function">
    <text evidence="4">Sliding clamp subunit that acts as a moving platform for DNA processing. Responsible for tethering the catalytic subunit of DNA polymerase and other proteins to DNA during high-speed replication.</text>
</comment>
<dbReference type="CDD" id="cd00577">
    <property type="entry name" value="PCNA"/>
    <property type="match status" value="1"/>
</dbReference>
<evidence type="ECO:0000256" key="3">
    <source>
        <dbReference type="ARBA" id="ARBA00023125"/>
    </source>
</evidence>
<dbReference type="Pfam" id="PF02747">
    <property type="entry name" value="PCNA_C"/>
    <property type="match status" value="1"/>
</dbReference>
<accession>A0A0F7FJ44</accession>
<dbReference type="HAMAP" id="MF_00317">
    <property type="entry name" value="DNApol_clamp_arch"/>
    <property type="match status" value="1"/>
</dbReference>
<dbReference type="AlphaFoldDB" id="A0A0F7FJ44"/>
<keyword evidence="10" id="KW-1185">Reference proteome</keyword>
<feature type="domain" description="Proliferating cell nuclear antigen PCNA C-terminal" evidence="8">
    <location>
        <begin position="124"/>
        <end position="244"/>
    </location>
</feature>
<dbReference type="GO" id="GO:0003677">
    <property type="term" value="F:DNA binding"/>
    <property type="evidence" value="ECO:0007669"/>
    <property type="project" value="UniProtKB-UniRule"/>
</dbReference>
<dbReference type="GO" id="GO:0006275">
    <property type="term" value="P:regulation of DNA replication"/>
    <property type="evidence" value="ECO:0007669"/>
    <property type="project" value="UniProtKB-UniRule"/>
</dbReference>
<evidence type="ECO:0000313" key="9">
    <source>
        <dbReference type="EMBL" id="AKG38875.1"/>
    </source>
</evidence>
<evidence type="ECO:0000256" key="6">
    <source>
        <dbReference type="RuleBase" id="RU003673"/>
    </source>
</evidence>
<protein>
    <recommendedName>
        <fullName evidence="4">DNA polymerase sliding clamp</fullName>
    </recommendedName>
    <alternativeName>
        <fullName evidence="4">Proliferating cell nuclear antigen homolog</fullName>
        <shortName evidence="4">PCNA</shortName>
    </alternativeName>
</protein>
<evidence type="ECO:0000259" key="8">
    <source>
        <dbReference type="Pfam" id="PF02747"/>
    </source>
</evidence>